<sequence>MKLPAAYDEAQHIPKAVFSSDATTRPRSSISGYTDYKYTPVITSTLLWLPADILDQIYNHAFGHGARIFRQDNYLVTASPSNLPAKEAADFPKDPKSIEGLPRWLLACKQICTEAMSVFSRTRSFDGGNPCCGKAPPPASEDPSESENPPRHLHELWEQSRVHREAYEVLKVKSAEPALSNSLVFNGHVVRTIRIYATREISLTGFFSAADNWKWSS</sequence>
<dbReference type="OrthoDB" id="3684327at2759"/>
<organism evidence="1 2">
    <name type="scientific">Ophiobolus disseminans</name>
    <dbReference type="NCBI Taxonomy" id="1469910"/>
    <lineage>
        <taxon>Eukaryota</taxon>
        <taxon>Fungi</taxon>
        <taxon>Dikarya</taxon>
        <taxon>Ascomycota</taxon>
        <taxon>Pezizomycotina</taxon>
        <taxon>Dothideomycetes</taxon>
        <taxon>Pleosporomycetidae</taxon>
        <taxon>Pleosporales</taxon>
        <taxon>Pleosporineae</taxon>
        <taxon>Phaeosphaeriaceae</taxon>
        <taxon>Ophiobolus</taxon>
    </lineage>
</organism>
<evidence type="ECO:0000313" key="1">
    <source>
        <dbReference type="EMBL" id="KAF2833761.1"/>
    </source>
</evidence>
<accession>A0A6A7AKF0</accession>
<name>A0A6A7AKF0_9PLEO</name>
<keyword evidence="2" id="KW-1185">Reference proteome</keyword>
<dbReference type="AlphaFoldDB" id="A0A6A7AKF0"/>
<evidence type="ECO:0000313" key="2">
    <source>
        <dbReference type="Proteomes" id="UP000799424"/>
    </source>
</evidence>
<protein>
    <submittedName>
        <fullName evidence="1">Uncharacterized protein</fullName>
    </submittedName>
</protein>
<proteinExistence type="predicted"/>
<reference evidence="1" key="1">
    <citation type="journal article" date="2020" name="Stud. Mycol.">
        <title>101 Dothideomycetes genomes: a test case for predicting lifestyles and emergence of pathogens.</title>
        <authorList>
            <person name="Haridas S."/>
            <person name="Albert R."/>
            <person name="Binder M."/>
            <person name="Bloem J."/>
            <person name="Labutti K."/>
            <person name="Salamov A."/>
            <person name="Andreopoulos B."/>
            <person name="Baker S."/>
            <person name="Barry K."/>
            <person name="Bills G."/>
            <person name="Bluhm B."/>
            <person name="Cannon C."/>
            <person name="Castanera R."/>
            <person name="Culley D."/>
            <person name="Daum C."/>
            <person name="Ezra D."/>
            <person name="Gonzalez J."/>
            <person name="Henrissat B."/>
            <person name="Kuo A."/>
            <person name="Liang C."/>
            <person name="Lipzen A."/>
            <person name="Lutzoni F."/>
            <person name="Magnuson J."/>
            <person name="Mondo S."/>
            <person name="Nolan M."/>
            <person name="Ohm R."/>
            <person name="Pangilinan J."/>
            <person name="Park H.-J."/>
            <person name="Ramirez L."/>
            <person name="Alfaro M."/>
            <person name="Sun H."/>
            <person name="Tritt A."/>
            <person name="Yoshinaga Y."/>
            <person name="Zwiers L.-H."/>
            <person name="Turgeon B."/>
            <person name="Goodwin S."/>
            <person name="Spatafora J."/>
            <person name="Crous P."/>
            <person name="Grigoriev I."/>
        </authorList>
    </citation>
    <scope>NUCLEOTIDE SEQUENCE</scope>
    <source>
        <strain evidence="1">CBS 113818</strain>
    </source>
</reference>
<dbReference type="Proteomes" id="UP000799424">
    <property type="component" value="Unassembled WGS sequence"/>
</dbReference>
<dbReference type="EMBL" id="MU006216">
    <property type="protein sequence ID" value="KAF2833761.1"/>
    <property type="molecule type" value="Genomic_DNA"/>
</dbReference>
<gene>
    <name evidence="1" type="ORF">CC86DRAFT_14700</name>
</gene>